<reference evidence="2 3" key="1">
    <citation type="journal article" date="2009" name="PLoS Genet.">
        <title>Genomic analysis of the basal lineage fungus Rhizopus oryzae reveals a whole-genome duplication.</title>
        <authorList>
            <person name="Ma L.-J."/>
            <person name="Ibrahim A.S."/>
            <person name="Skory C."/>
            <person name="Grabherr M.G."/>
            <person name="Burger G."/>
            <person name="Butler M."/>
            <person name="Elias M."/>
            <person name="Idnurm A."/>
            <person name="Lang B.F."/>
            <person name="Sone T."/>
            <person name="Abe A."/>
            <person name="Calvo S.E."/>
            <person name="Corrochano L.M."/>
            <person name="Engels R."/>
            <person name="Fu J."/>
            <person name="Hansberg W."/>
            <person name="Kim J.-M."/>
            <person name="Kodira C.D."/>
            <person name="Koehrsen M.J."/>
            <person name="Liu B."/>
            <person name="Miranda-Saavedra D."/>
            <person name="O'Leary S."/>
            <person name="Ortiz-Castellanos L."/>
            <person name="Poulter R."/>
            <person name="Rodriguez-Romero J."/>
            <person name="Ruiz-Herrera J."/>
            <person name="Shen Y.-Q."/>
            <person name="Zeng Q."/>
            <person name="Galagan J."/>
            <person name="Birren B.W."/>
            <person name="Cuomo C.A."/>
            <person name="Wickes B.L."/>
        </authorList>
    </citation>
    <scope>NUCLEOTIDE SEQUENCE [LARGE SCALE GENOMIC DNA]</scope>
    <source>
        <strain evidence="3">RA 99-880 / ATCC MYA-4621 / FGSC 9543 / NRRL 43880</strain>
    </source>
</reference>
<dbReference type="InParanoid" id="I1CCN1"/>
<evidence type="ECO:0000313" key="3">
    <source>
        <dbReference type="Proteomes" id="UP000009138"/>
    </source>
</evidence>
<feature type="region of interest" description="Disordered" evidence="1">
    <location>
        <begin position="90"/>
        <end position="111"/>
    </location>
</feature>
<name>I1CCN1_RHIO9</name>
<dbReference type="RefSeq" id="XP_067521607.1">
    <property type="nucleotide sequence ID" value="XM_067665506.1"/>
</dbReference>
<gene>
    <name evidence="2" type="ORF">RO3G_10922</name>
</gene>
<dbReference type="VEuPathDB" id="FungiDB:RO3G_10922"/>
<sequence length="111" mass="12193">MSLRPPISLLFHITPLEPHPFTPDQSNEVDATPFLKTFNLISSGSVGILSSKIYQNRCIADVNPPTQKYPLPHKNGLYFGKSHLSLPAETFGIDSTSKDPSSLSTHPFDPC</sequence>
<proteinExistence type="predicted"/>
<protein>
    <submittedName>
        <fullName evidence="2">Uncharacterized protein</fullName>
    </submittedName>
</protein>
<evidence type="ECO:0000256" key="1">
    <source>
        <dbReference type="SAM" id="MobiDB-lite"/>
    </source>
</evidence>
<dbReference type="EMBL" id="CH476739">
    <property type="protein sequence ID" value="EIE86211.1"/>
    <property type="molecule type" value="Genomic_DNA"/>
</dbReference>
<evidence type="ECO:0000313" key="2">
    <source>
        <dbReference type="EMBL" id="EIE86211.1"/>
    </source>
</evidence>
<keyword evidence="3" id="KW-1185">Reference proteome</keyword>
<dbReference type="AlphaFoldDB" id="I1CCN1"/>
<dbReference type="Proteomes" id="UP000009138">
    <property type="component" value="Unassembled WGS sequence"/>
</dbReference>
<feature type="compositionally biased region" description="Polar residues" evidence="1">
    <location>
        <begin position="93"/>
        <end position="105"/>
    </location>
</feature>
<organism evidence="2 3">
    <name type="scientific">Rhizopus delemar (strain RA 99-880 / ATCC MYA-4621 / FGSC 9543 / NRRL 43880)</name>
    <name type="common">Mucormycosis agent</name>
    <name type="synonym">Rhizopus arrhizus var. delemar</name>
    <dbReference type="NCBI Taxonomy" id="246409"/>
    <lineage>
        <taxon>Eukaryota</taxon>
        <taxon>Fungi</taxon>
        <taxon>Fungi incertae sedis</taxon>
        <taxon>Mucoromycota</taxon>
        <taxon>Mucoromycotina</taxon>
        <taxon>Mucoromycetes</taxon>
        <taxon>Mucorales</taxon>
        <taxon>Mucorineae</taxon>
        <taxon>Rhizopodaceae</taxon>
        <taxon>Rhizopus</taxon>
    </lineage>
</organism>
<dbReference type="GeneID" id="93617887"/>
<accession>I1CCN1</accession>